<feature type="domain" description="GTP-binding protein TrmE N-terminal" evidence="1">
    <location>
        <begin position="1"/>
        <end position="105"/>
    </location>
</feature>
<feature type="non-terminal residue" evidence="2">
    <location>
        <position position="1"/>
    </location>
</feature>
<dbReference type="PANTHER" id="PTHR42714:SF6">
    <property type="entry name" value="TRANSLATION INITIATION FACTOR IF-2"/>
    <property type="match status" value="1"/>
</dbReference>
<feature type="non-terminal residue" evidence="2">
    <location>
        <position position="149"/>
    </location>
</feature>
<dbReference type="EMBL" id="UINC01019819">
    <property type="protein sequence ID" value="SVA83826.1"/>
    <property type="molecule type" value="Genomic_DNA"/>
</dbReference>
<evidence type="ECO:0000313" key="2">
    <source>
        <dbReference type="EMBL" id="SVA83826.1"/>
    </source>
</evidence>
<dbReference type="CDD" id="cd14858">
    <property type="entry name" value="TrmE_N"/>
    <property type="match status" value="1"/>
</dbReference>
<dbReference type="SUPFAM" id="SSF103025">
    <property type="entry name" value="Folate-binding domain"/>
    <property type="match status" value="1"/>
</dbReference>
<dbReference type="AlphaFoldDB" id="A0A381Z3F9"/>
<evidence type="ECO:0000259" key="1">
    <source>
        <dbReference type="Pfam" id="PF10396"/>
    </source>
</evidence>
<name>A0A381Z3F9_9ZZZZ</name>
<dbReference type="SUPFAM" id="SSF116878">
    <property type="entry name" value="TrmE connector domain"/>
    <property type="match status" value="1"/>
</dbReference>
<accession>A0A381Z3F9</accession>
<dbReference type="GO" id="GO:0030488">
    <property type="term" value="P:tRNA methylation"/>
    <property type="evidence" value="ECO:0007669"/>
    <property type="project" value="TreeGrafter"/>
</dbReference>
<dbReference type="Gene3D" id="3.30.1360.120">
    <property type="entry name" value="Probable tRNA modification gtpase trme, domain 1"/>
    <property type="match status" value="1"/>
</dbReference>
<reference evidence="2" key="1">
    <citation type="submission" date="2018-05" db="EMBL/GenBank/DDBJ databases">
        <authorList>
            <person name="Lanie J.A."/>
            <person name="Ng W.-L."/>
            <person name="Kazmierczak K.M."/>
            <person name="Andrzejewski T.M."/>
            <person name="Davidsen T.M."/>
            <person name="Wayne K.J."/>
            <person name="Tettelin H."/>
            <person name="Glass J.I."/>
            <person name="Rusch D."/>
            <person name="Podicherti R."/>
            <person name="Tsui H.-C.T."/>
            <person name="Winkler M.E."/>
        </authorList>
    </citation>
    <scope>NUCLEOTIDE SEQUENCE</scope>
</reference>
<dbReference type="GO" id="GO:0002098">
    <property type="term" value="P:tRNA wobble uridine modification"/>
    <property type="evidence" value="ECO:0007669"/>
    <property type="project" value="TreeGrafter"/>
</dbReference>
<dbReference type="InterPro" id="IPR027266">
    <property type="entry name" value="TrmE/GcvT-like"/>
</dbReference>
<protein>
    <recommendedName>
        <fullName evidence="1">GTP-binding protein TrmE N-terminal domain-containing protein</fullName>
    </recommendedName>
</protein>
<dbReference type="GO" id="GO:0005737">
    <property type="term" value="C:cytoplasm"/>
    <property type="evidence" value="ECO:0007669"/>
    <property type="project" value="TreeGrafter"/>
</dbReference>
<organism evidence="2">
    <name type="scientific">marine metagenome</name>
    <dbReference type="NCBI Taxonomy" id="408172"/>
    <lineage>
        <taxon>unclassified sequences</taxon>
        <taxon>metagenomes</taxon>
        <taxon>ecological metagenomes</taxon>
    </lineage>
</organism>
<sequence>VALVRLSGSRAFEILEAVTPDYKKTLPPRSPRLLHIREPQSRDLLDAAVVTAFCGPSSYTGEDMVEISCHGGRLVPSLILEVCLACGARMAEPGEFTQRAVLHGKMDLIQAEAVLDLVEGRSRALHGSAVFQLERGLSLRIAEARAEMI</sequence>
<dbReference type="PANTHER" id="PTHR42714">
    <property type="entry name" value="TRNA MODIFICATION GTPASE GTPBP3"/>
    <property type="match status" value="1"/>
</dbReference>
<gene>
    <name evidence="2" type="ORF">METZ01_LOCUS136680</name>
</gene>
<proteinExistence type="predicted"/>
<dbReference type="Pfam" id="PF10396">
    <property type="entry name" value="TrmE_N"/>
    <property type="match status" value="1"/>
</dbReference>
<dbReference type="InterPro" id="IPR018948">
    <property type="entry name" value="GTP-bd_TrmE_N"/>
</dbReference>